<evidence type="ECO:0000313" key="7">
    <source>
        <dbReference type="Proteomes" id="UP000430670"/>
    </source>
</evidence>
<dbReference type="Pfam" id="PF07681">
    <property type="entry name" value="DoxX"/>
    <property type="match status" value="1"/>
</dbReference>
<dbReference type="PANTHER" id="PTHR39157">
    <property type="entry name" value="INTEGRAL MEMBRANE PROTEIN-RELATED"/>
    <property type="match status" value="1"/>
</dbReference>
<dbReference type="AlphaFoldDB" id="A0A6I3SJI5"/>
<keyword evidence="2 5" id="KW-0812">Transmembrane</keyword>
<dbReference type="GO" id="GO:0016020">
    <property type="term" value="C:membrane"/>
    <property type="evidence" value="ECO:0007669"/>
    <property type="project" value="UniProtKB-SubCell"/>
</dbReference>
<sequence>MIGLQRENLGILWLLVRLWLGYEWLSSGLEKVGNPAWTGAGAGTAVTGFLKGAIAKAAEGAHPEVHGWYANLINSIALPNAKLFSYLVAYGEVLVGIALVLGLFTTFAALVGAFMNLNYLWAGTSSTNPEMLVLQLLLLTAGPVAGIIGLDRFILPVLRQRFQNKQ</sequence>
<feature type="transmembrane region" description="Helical" evidence="5">
    <location>
        <begin position="87"/>
        <end position="112"/>
    </location>
</feature>
<evidence type="ECO:0000313" key="6">
    <source>
        <dbReference type="EMBL" id="MTV49059.1"/>
    </source>
</evidence>
<evidence type="ECO:0000256" key="3">
    <source>
        <dbReference type="ARBA" id="ARBA00022989"/>
    </source>
</evidence>
<feature type="transmembrane region" description="Helical" evidence="5">
    <location>
        <begin position="132"/>
        <end position="155"/>
    </location>
</feature>
<keyword evidence="4 5" id="KW-0472">Membrane</keyword>
<accession>A0A6I3SJI5</accession>
<organism evidence="6 7">
    <name type="scientific">Heliobacterium mobile</name>
    <name type="common">Heliobacillus mobilis</name>
    <dbReference type="NCBI Taxonomy" id="28064"/>
    <lineage>
        <taxon>Bacteria</taxon>
        <taxon>Bacillati</taxon>
        <taxon>Bacillota</taxon>
        <taxon>Clostridia</taxon>
        <taxon>Eubacteriales</taxon>
        <taxon>Heliobacteriaceae</taxon>
        <taxon>Heliobacterium</taxon>
    </lineage>
</organism>
<proteinExistence type="predicted"/>
<dbReference type="EMBL" id="WNKU01000008">
    <property type="protein sequence ID" value="MTV49059.1"/>
    <property type="molecule type" value="Genomic_DNA"/>
</dbReference>
<evidence type="ECO:0000256" key="4">
    <source>
        <dbReference type="ARBA" id="ARBA00023136"/>
    </source>
</evidence>
<gene>
    <name evidence="6" type="ORF">GJ688_08715</name>
</gene>
<name>A0A6I3SJI5_HELMO</name>
<dbReference type="PANTHER" id="PTHR39157:SF1">
    <property type="entry name" value="DOXX FAMILY PROTEIN"/>
    <property type="match status" value="1"/>
</dbReference>
<evidence type="ECO:0000256" key="5">
    <source>
        <dbReference type="SAM" id="Phobius"/>
    </source>
</evidence>
<keyword evidence="7" id="KW-1185">Reference proteome</keyword>
<dbReference type="Proteomes" id="UP000430670">
    <property type="component" value="Unassembled WGS sequence"/>
</dbReference>
<dbReference type="InterPro" id="IPR032808">
    <property type="entry name" value="DoxX"/>
</dbReference>
<evidence type="ECO:0000256" key="2">
    <source>
        <dbReference type="ARBA" id="ARBA00022692"/>
    </source>
</evidence>
<keyword evidence="3 5" id="KW-1133">Transmembrane helix</keyword>
<protein>
    <submittedName>
        <fullName evidence="6">DoxX family membrane protein</fullName>
    </submittedName>
</protein>
<comment type="subcellular location">
    <subcellularLocation>
        <location evidence="1">Membrane</location>
        <topology evidence="1">Multi-pass membrane protein</topology>
    </subcellularLocation>
</comment>
<evidence type="ECO:0000256" key="1">
    <source>
        <dbReference type="ARBA" id="ARBA00004141"/>
    </source>
</evidence>
<comment type="caution">
    <text evidence="6">The sequence shown here is derived from an EMBL/GenBank/DDBJ whole genome shotgun (WGS) entry which is preliminary data.</text>
</comment>
<reference evidence="6 7" key="1">
    <citation type="submission" date="2019-11" db="EMBL/GenBank/DDBJ databases">
        <title>Whole-genome sequence of a the green, strictly anaerobic photosynthetic bacterium Heliobacillus mobilis DSM 6151.</title>
        <authorList>
            <person name="Kyndt J.A."/>
            <person name="Meyer T.E."/>
        </authorList>
    </citation>
    <scope>NUCLEOTIDE SEQUENCE [LARGE SCALE GENOMIC DNA]</scope>
    <source>
        <strain evidence="6 7">DSM 6151</strain>
    </source>
</reference>